<accession>A0ABD2XN33</accession>
<feature type="repeat" description="ANK" evidence="9">
    <location>
        <begin position="177"/>
        <end position="209"/>
    </location>
</feature>
<evidence type="ECO:0000256" key="9">
    <source>
        <dbReference type="PROSITE-ProRule" id="PRU00023"/>
    </source>
</evidence>
<feature type="domain" description="C2H2-type" evidence="11">
    <location>
        <begin position="440"/>
        <end position="468"/>
    </location>
</feature>
<evidence type="ECO:0000256" key="3">
    <source>
        <dbReference type="ARBA" id="ARBA00022737"/>
    </source>
</evidence>
<dbReference type="Pfam" id="PF00023">
    <property type="entry name" value="Ank"/>
    <property type="match status" value="1"/>
</dbReference>
<evidence type="ECO:0000313" key="13">
    <source>
        <dbReference type="Proteomes" id="UP001627154"/>
    </source>
</evidence>
<proteinExistence type="predicted"/>
<dbReference type="EMBL" id="JBJJXI010000018">
    <property type="protein sequence ID" value="KAL3406740.1"/>
    <property type="molecule type" value="Genomic_DNA"/>
</dbReference>
<keyword evidence="5" id="KW-0862">Zinc</keyword>
<dbReference type="Pfam" id="PF00096">
    <property type="entry name" value="zf-C2H2"/>
    <property type="match status" value="5"/>
</dbReference>
<protein>
    <recommendedName>
        <fullName evidence="11">C2H2-type domain-containing protein</fullName>
    </recommendedName>
</protein>
<dbReference type="InterPro" id="IPR013087">
    <property type="entry name" value="Znf_C2H2_type"/>
</dbReference>
<dbReference type="PANTHER" id="PTHR24399">
    <property type="entry name" value="ZINC FINGER AND BTB DOMAIN-CONTAINING"/>
    <property type="match status" value="1"/>
</dbReference>
<keyword evidence="6" id="KW-0805">Transcription regulation</keyword>
<dbReference type="PROSITE" id="PS50088">
    <property type="entry name" value="ANK_REPEAT"/>
    <property type="match status" value="3"/>
</dbReference>
<keyword evidence="4 10" id="KW-0863">Zinc-finger</keyword>
<keyword evidence="3" id="KW-0677">Repeat</keyword>
<dbReference type="AlphaFoldDB" id="A0ABD2XN33"/>
<dbReference type="SUPFAM" id="SSF48403">
    <property type="entry name" value="Ankyrin repeat"/>
    <property type="match status" value="1"/>
</dbReference>
<keyword evidence="9" id="KW-0040">ANK repeat</keyword>
<dbReference type="GO" id="GO:0005634">
    <property type="term" value="C:nucleus"/>
    <property type="evidence" value="ECO:0007669"/>
    <property type="project" value="UniProtKB-SubCell"/>
</dbReference>
<keyword evidence="13" id="KW-1185">Reference proteome</keyword>
<organism evidence="12 13">
    <name type="scientific">Trichogramma kaykai</name>
    <dbReference type="NCBI Taxonomy" id="54128"/>
    <lineage>
        <taxon>Eukaryota</taxon>
        <taxon>Metazoa</taxon>
        <taxon>Ecdysozoa</taxon>
        <taxon>Arthropoda</taxon>
        <taxon>Hexapoda</taxon>
        <taxon>Insecta</taxon>
        <taxon>Pterygota</taxon>
        <taxon>Neoptera</taxon>
        <taxon>Endopterygota</taxon>
        <taxon>Hymenoptera</taxon>
        <taxon>Apocrita</taxon>
        <taxon>Proctotrupomorpha</taxon>
        <taxon>Chalcidoidea</taxon>
        <taxon>Trichogrammatidae</taxon>
        <taxon>Trichogramma</taxon>
    </lineage>
</organism>
<name>A0ABD2XN33_9HYME</name>
<keyword evidence="2" id="KW-0479">Metal-binding</keyword>
<dbReference type="GO" id="GO:0008270">
    <property type="term" value="F:zinc ion binding"/>
    <property type="evidence" value="ECO:0007669"/>
    <property type="project" value="UniProtKB-KW"/>
</dbReference>
<evidence type="ECO:0000256" key="1">
    <source>
        <dbReference type="ARBA" id="ARBA00004123"/>
    </source>
</evidence>
<evidence type="ECO:0000256" key="10">
    <source>
        <dbReference type="PROSITE-ProRule" id="PRU00042"/>
    </source>
</evidence>
<dbReference type="SMART" id="SM00248">
    <property type="entry name" value="ANK"/>
    <property type="match status" value="4"/>
</dbReference>
<feature type="domain" description="C2H2-type" evidence="11">
    <location>
        <begin position="382"/>
        <end position="410"/>
    </location>
</feature>
<evidence type="ECO:0000256" key="8">
    <source>
        <dbReference type="ARBA" id="ARBA00023242"/>
    </source>
</evidence>
<keyword evidence="8" id="KW-0539">Nucleus</keyword>
<reference evidence="12 13" key="1">
    <citation type="journal article" date="2024" name="bioRxiv">
        <title>A reference genome for Trichogramma kaykai: A tiny desert-dwelling parasitoid wasp with competing sex-ratio distorters.</title>
        <authorList>
            <person name="Culotta J."/>
            <person name="Lindsey A.R."/>
        </authorList>
    </citation>
    <scope>NUCLEOTIDE SEQUENCE [LARGE SCALE GENOMIC DNA]</scope>
    <source>
        <strain evidence="12 13">KSX58</strain>
    </source>
</reference>
<dbReference type="Gene3D" id="3.30.160.60">
    <property type="entry name" value="Classic Zinc Finger"/>
    <property type="match status" value="5"/>
</dbReference>
<feature type="repeat" description="ANK" evidence="9">
    <location>
        <begin position="95"/>
        <end position="127"/>
    </location>
</feature>
<dbReference type="SUPFAM" id="SSF57667">
    <property type="entry name" value="beta-beta-alpha zinc fingers"/>
    <property type="match status" value="3"/>
</dbReference>
<dbReference type="SMART" id="SM00355">
    <property type="entry name" value="ZnF_C2H2"/>
    <property type="match status" value="6"/>
</dbReference>
<feature type="repeat" description="ANK" evidence="9">
    <location>
        <begin position="63"/>
        <end position="95"/>
    </location>
</feature>
<dbReference type="FunFam" id="3.30.160.60:FF:000100">
    <property type="entry name" value="Zinc finger 45-like"/>
    <property type="match status" value="2"/>
</dbReference>
<keyword evidence="7" id="KW-0804">Transcription</keyword>
<dbReference type="InterPro" id="IPR036236">
    <property type="entry name" value="Znf_C2H2_sf"/>
</dbReference>
<dbReference type="Gene3D" id="1.25.40.20">
    <property type="entry name" value="Ankyrin repeat-containing domain"/>
    <property type="match status" value="1"/>
</dbReference>
<feature type="domain" description="C2H2-type" evidence="11">
    <location>
        <begin position="469"/>
        <end position="497"/>
    </location>
</feature>
<dbReference type="Pfam" id="PF12796">
    <property type="entry name" value="Ank_2"/>
    <property type="match status" value="1"/>
</dbReference>
<sequence>MLRLIESSPLDKHEFRWLRESAVHHLAETVYEANDGFVFGKQVTLSLMGYFLENPVENYYDGRGYTYFHGACMSGNATAVNVFLSRGVNVNLDSYKYSALHTAAHYRHEEVVEILLRHGADPNKRDAEKSTPLHALTRLCLCLCTDGVKFCDKRKPVDKIVQLLIKYGANIEARNSDGNSPLDSAVSRFDVQLVKSLLEHGASLDSLNEDKMFGAEFTSTELKNYPLALNLIEMIQFLQSVGYRMNFCSRLRMIKCFMRVRGIDTDHLIPELTAEHMRYEELLRLCEHTYDDMYPWWNDFWKRFKLKHMNDVHQKTVHEGRKDYSCDKCEQTFGEKSKLIRHQKTVHEGRKDFACNECEKKFKHKHHMLLHQRTVHEGQKDYACDECEKKFGYKKSLIIHQKIVHEGRKDYACVKCEKKIGYKWLLLRHQKIVHENRKDYACDQCEKRFGRKYNLILHQRTVHEGRKDFACEKCEKKFGLRRNLLNHQKTIHEGRNDYASEKK</sequence>
<evidence type="ECO:0000256" key="2">
    <source>
        <dbReference type="ARBA" id="ARBA00022723"/>
    </source>
</evidence>
<evidence type="ECO:0000313" key="12">
    <source>
        <dbReference type="EMBL" id="KAL3406740.1"/>
    </source>
</evidence>
<feature type="domain" description="C2H2-type" evidence="11">
    <location>
        <begin position="353"/>
        <end position="381"/>
    </location>
</feature>
<evidence type="ECO:0000256" key="5">
    <source>
        <dbReference type="ARBA" id="ARBA00022833"/>
    </source>
</evidence>
<feature type="domain" description="C2H2-type" evidence="11">
    <location>
        <begin position="411"/>
        <end position="439"/>
    </location>
</feature>
<dbReference type="InterPro" id="IPR002110">
    <property type="entry name" value="Ankyrin_rpt"/>
</dbReference>
<dbReference type="PANTHER" id="PTHR24399:SF76">
    <property type="entry name" value="GASTRULA ZINC FINGER PROTEIN XLCGF46.1 ISOFORM X1"/>
    <property type="match status" value="1"/>
</dbReference>
<evidence type="ECO:0000256" key="4">
    <source>
        <dbReference type="ARBA" id="ARBA00022771"/>
    </source>
</evidence>
<dbReference type="PROSITE" id="PS50157">
    <property type="entry name" value="ZINC_FINGER_C2H2_2"/>
    <property type="match status" value="6"/>
</dbReference>
<feature type="domain" description="C2H2-type" evidence="11">
    <location>
        <begin position="324"/>
        <end position="352"/>
    </location>
</feature>
<gene>
    <name evidence="12" type="ORF">TKK_000881</name>
</gene>
<evidence type="ECO:0000259" key="11">
    <source>
        <dbReference type="PROSITE" id="PS50157"/>
    </source>
</evidence>
<evidence type="ECO:0000256" key="7">
    <source>
        <dbReference type="ARBA" id="ARBA00023163"/>
    </source>
</evidence>
<dbReference type="PROSITE" id="PS50297">
    <property type="entry name" value="ANK_REP_REGION"/>
    <property type="match status" value="3"/>
</dbReference>
<comment type="subcellular location">
    <subcellularLocation>
        <location evidence="1">Nucleus</location>
    </subcellularLocation>
</comment>
<dbReference type="PROSITE" id="PS00028">
    <property type="entry name" value="ZINC_FINGER_C2H2_1"/>
    <property type="match status" value="6"/>
</dbReference>
<dbReference type="Proteomes" id="UP001627154">
    <property type="component" value="Unassembled WGS sequence"/>
</dbReference>
<comment type="caution">
    <text evidence="12">The sequence shown here is derived from an EMBL/GenBank/DDBJ whole genome shotgun (WGS) entry which is preliminary data.</text>
</comment>
<dbReference type="InterPro" id="IPR036770">
    <property type="entry name" value="Ankyrin_rpt-contain_sf"/>
</dbReference>
<evidence type="ECO:0000256" key="6">
    <source>
        <dbReference type="ARBA" id="ARBA00023015"/>
    </source>
</evidence>